<dbReference type="GeneID" id="8777974"/>
<name>D3S316_FERPA</name>
<organism evidence="1 2">
    <name type="scientific">Ferroglobus placidus (strain DSM 10642 / AEDII12DO)</name>
    <dbReference type="NCBI Taxonomy" id="589924"/>
    <lineage>
        <taxon>Archaea</taxon>
        <taxon>Methanobacteriati</taxon>
        <taxon>Methanobacteriota</taxon>
        <taxon>Archaeoglobi</taxon>
        <taxon>Archaeoglobales</taxon>
        <taxon>Archaeoglobaceae</taxon>
        <taxon>Ferroglobus</taxon>
    </lineage>
</organism>
<evidence type="ECO:0000313" key="2">
    <source>
        <dbReference type="Proteomes" id="UP000002613"/>
    </source>
</evidence>
<dbReference type="STRING" id="589924.Ferp_0475"/>
<dbReference type="AlphaFoldDB" id="D3S316"/>
<dbReference type="HOGENOM" id="CLU_2662163_0_0_2"/>
<protein>
    <submittedName>
        <fullName evidence="1">Uncharacterized protein</fullName>
    </submittedName>
</protein>
<sequence length="75" mass="8668">MKTVSCMNSNLSKARIYYIQLNHLGEIISEAIIQGDVRKKEKELERLFNNLPKILAFCEVSRSEIELVDAVVRRC</sequence>
<proteinExistence type="predicted"/>
<dbReference type="Proteomes" id="UP000002613">
    <property type="component" value="Chromosome"/>
</dbReference>
<reference evidence="2" key="1">
    <citation type="submission" date="2010-02" db="EMBL/GenBank/DDBJ databases">
        <title>Complete sequence of Ferroglobus placidus DSM 10642.</title>
        <authorList>
            <consortium name="US DOE Joint Genome Institute"/>
            <person name="Lucas S."/>
            <person name="Copeland A."/>
            <person name="Lapidus A."/>
            <person name="Cheng J.-F."/>
            <person name="Bruce D."/>
            <person name="Goodwin L."/>
            <person name="Pitluck S."/>
            <person name="Saunders E."/>
            <person name="Brettin T."/>
            <person name="Detter J.C."/>
            <person name="Han C."/>
            <person name="Tapia R."/>
            <person name="Larimer F."/>
            <person name="Land M."/>
            <person name="Hauser L."/>
            <person name="Kyrpides N."/>
            <person name="Ivanova N."/>
            <person name="Holmes D."/>
            <person name="Lovley D."/>
            <person name="Kyrpides N."/>
            <person name="Anderson I.J."/>
            <person name="Woyke T."/>
        </authorList>
    </citation>
    <scope>NUCLEOTIDE SEQUENCE [LARGE SCALE GENOMIC DNA]</scope>
    <source>
        <strain evidence="2">DSM 10642 / AEDII12DO</strain>
    </source>
</reference>
<evidence type="ECO:0000313" key="1">
    <source>
        <dbReference type="EMBL" id="ADC64649.1"/>
    </source>
</evidence>
<gene>
    <name evidence="1" type="ordered locus">Ferp_0475</name>
</gene>
<dbReference type="EMBL" id="CP001899">
    <property type="protein sequence ID" value="ADC64649.1"/>
    <property type="molecule type" value="Genomic_DNA"/>
</dbReference>
<dbReference type="PaxDb" id="589924-Ferp_0475"/>
<dbReference type="KEGG" id="fpl:Ferp_0475"/>
<reference evidence="1 2" key="2">
    <citation type="journal article" date="2011" name="Stand. Genomic Sci.">
        <title>Complete genome sequence of Ferroglobus placidus AEDII12DO.</title>
        <authorList>
            <person name="Anderson I."/>
            <person name="Risso C."/>
            <person name="Holmes D."/>
            <person name="Lucas S."/>
            <person name="Copeland A."/>
            <person name="Lapidus A."/>
            <person name="Cheng J.F."/>
            <person name="Bruce D."/>
            <person name="Goodwin L."/>
            <person name="Pitluck S."/>
            <person name="Saunders E."/>
            <person name="Brettin T."/>
            <person name="Detter J.C."/>
            <person name="Han C."/>
            <person name="Tapia R."/>
            <person name="Larimer F."/>
            <person name="Land M."/>
            <person name="Hauser L."/>
            <person name="Woyke T."/>
            <person name="Lovley D."/>
            <person name="Kyrpides N."/>
            <person name="Ivanova N."/>
        </authorList>
    </citation>
    <scope>NUCLEOTIDE SEQUENCE [LARGE SCALE GENOMIC DNA]</scope>
    <source>
        <strain evidence="2">DSM 10642 / AEDII12DO</strain>
    </source>
</reference>
<accession>D3S316</accession>
<dbReference type="RefSeq" id="WP_012964995.1">
    <property type="nucleotide sequence ID" value="NC_013849.1"/>
</dbReference>
<keyword evidence="2" id="KW-1185">Reference proteome</keyword>